<name>A0A4R8ID17_9FLAO</name>
<accession>A0A4R8ID17</accession>
<reference evidence="1 2" key="1">
    <citation type="submission" date="2019-03" db="EMBL/GenBank/DDBJ databases">
        <title>Genomic Encyclopedia of Type Strains, Phase III (KMG-III): the genomes of soil and plant-associated and newly described type strains.</title>
        <authorList>
            <person name="Whitman W."/>
        </authorList>
    </citation>
    <scope>NUCLEOTIDE SEQUENCE [LARGE SCALE GENOMIC DNA]</scope>
    <source>
        <strain evidence="1 2">CGMCC 1.12802</strain>
    </source>
</reference>
<comment type="caution">
    <text evidence="1">The sequence shown here is derived from an EMBL/GenBank/DDBJ whole genome shotgun (WGS) entry which is preliminary data.</text>
</comment>
<dbReference type="EMBL" id="SOEO01000003">
    <property type="protein sequence ID" value="TDX82969.1"/>
    <property type="molecule type" value="Genomic_DNA"/>
</dbReference>
<dbReference type="AlphaFoldDB" id="A0A4R8ID17"/>
<proteinExistence type="predicted"/>
<evidence type="ECO:0000313" key="2">
    <source>
        <dbReference type="Proteomes" id="UP000295313"/>
    </source>
</evidence>
<evidence type="ECO:0000313" key="1">
    <source>
        <dbReference type="EMBL" id="TDX82969.1"/>
    </source>
</evidence>
<gene>
    <name evidence="1" type="ORF">B0I22_3022</name>
</gene>
<sequence length="34" mass="4098">MIYSGNKNLKMRKVHYSFDNENNSNFSFKNQVKN</sequence>
<protein>
    <submittedName>
        <fullName evidence="1">Uncharacterized protein</fullName>
    </submittedName>
</protein>
<dbReference type="Proteomes" id="UP000295313">
    <property type="component" value="Unassembled WGS sequence"/>
</dbReference>
<keyword evidence="2" id="KW-1185">Reference proteome</keyword>
<organism evidence="1 2">
    <name type="scientific">Epilithonimonas xixisoli</name>
    <dbReference type="NCBI Taxonomy" id="1476462"/>
    <lineage>
        <taxon>Bacteria</taxon>
        <taxon>Pseudomonadati</taxon>
        <taxon>Bacteroidota</taxon>
        <taxon>Flavobacteriia</taxon>
        <taxon>Flavobacteriales</taxon>
        <taxon>Weeksellaceae</taxon>
        <taxon>Chryseobacterium group</taxon>
        <taxon>Epilithonimonas</taxon>
    </lineage>
</organism>